<name>A0A7J5YN74_DISMA</name>
<keyword evidence="10" id="KW-0443">Lipid metabolism</keyword>
<keyword evidence="5" id="KW-0963">Cytoplasm</keyword>
<comment type="subcellular location">
    <subcellularLocation>
        <location evidence="2">Cytoplasm</location>
    </subcellularLocation>
</comment>
<evidence type="ECO:0000256" key="9">
    <source>
        <dbReference type="ARBA" id="ARBA00023004"/>
    </source>
</evidence>
<dbReference type="InterPro" id="IPR020834">
    <property type="entry name" value="LipOase_CS"/>
</dbReference>
<protein>
    <recommendedName>
        <fullName evidence="16">Hydroperoxide isomerase ALOXE3-like</fullName>
    </recommendedName>
</protein>
<dbReference type="Pfam" id="PF01477">
    <property type="entry name" value="PLAT"/>
    <property type="match status" value="1"/>
</dbReference>
<keyword evidence="7" id="KW-0223">Dioxygenase</keyword>
<comment type="pathway">
    <text evidence="3">Lipid metabolism.</text>
</comment>
<evidence type="ECO:0000256" key="1">
    <source>
        <dbReference type="ARBA" id="ARBA00001962"/>
    </source>
</evidence>
<dbReference type="PROSITE" id="PS00081">
    <property type="entry name" value="LIPOXYGENASE_2"/>
    <property type="match status" value="1"/>
</dbReference>
<dbReference type="PRINTS" id="PR00087">
    <property type="entry name" value="LIPOXYGENASE"/>
</dbReference>
<evidence type="ECO:0000256" key="8">
    <source>
        <dbReference type="ARBA" id="ARBA00023002"/>
    </source>
</evidence>
<dbReference type="GO" id="GO:0005737">
    <property type="term" value="C:cytoplasm"/>
    <property type="evidence" value="ECO:0007669"/>
    <property type="project" value="UniProtKB-SubCell"/>
</dbReference>
<dbReference type="SUPFAM" id="SSF49723">
    <property type="entry name" value="Lipase/lipooxygenase domain (PLAT/LH2 domain)"/>
    <property type="match status" value="1"/>
</dbReference>
<organism evidence="14 15">
    <name type="scientific">Dissostichus mawsoni</name>
    <name type="common">Antarctic cod</name>
    <dbReference type="NCBI Taxonomy" id="36200"/>
    <lineage>
        <taxon>Eukaryota</taxon>
        <taxon>Metazoa</taxon>
        <taxon>Chordata</taxon>
        <taxon>Craniata</taxon>
        <taxon>Vertebrata</taxon>
        <taxon>Euteleostomi</taxon>
        <taxon>Actinopterygii</taxon>
        <taxon>Neopterygii</taxon>
        <taxon>Teleostei</taxon>
        <taxon>Neoteleostei</taxon>
        <taxon>Acanthomorphata</taxon>
        <taxon>Eupercaria</taxon>
        <taxon>Perciformes</taxon>
        <taxon>Notothenioidei</taxon>
        <taxon>Nototheniidae</taxon>
        <taxon>Dissostichus</taxon>
    </lineage>
</organism>
<keyword evidence="15" id="KW-1185">Reference proteome</keyword>
<evidence type="ECO:0000313" key="15">
    <source>
        <dbReference type="Proteomes" id="UP000518266"/>
    </source>
</evidence>
<evidence type="ECO:0000313" key="14">
    <source>
        <dbReference type="EMBL" id="KAF3849897.1"/>
    </source>
</evidence>
<dbReference type="Pfam" id="PF00305">
    <property type="entry name" value="Lipoxygenase"/>
    <property type="match status" value="1"/>
</dbReference>
<evidence type="ECO:0000256" key="2">
    <source>
        <dbReference type="ARBA" id="ARBA00004496"/>
    </source>
</evidence>
<reference evidence="14 15" key="1">
    <citation type="submission" date="2020-03" db="EMBL/GenBank/DDBJ databases">
        <title>Dissostichus mawsoni Genome sequencing and assembly.</title>
        <authorList>
            <person name="Park H."/>
        </authorList>
    </citation>
    <scope>NUCLEOTIDE SEQUENCE [LARGE SCALE GENOMIC DNA]</scope>
    <source>
        <strain evidence="14">DM0001</strain>
        <tissue evidence="14">Muscle</tissue>
    </source>
</reference>
<dbReference type="FunFam" id="1.20.245.10:FF:000001">
    <property type="entry name" value="Arachidonate 5-lipoxygenase a"/>
    <property type="match status" value="1"/>
</dbReference>
<dbReference type="SUPFAM" id="SSF48484">
    <property type="entry name" value="Lipoxigenase"/>
    <property type="match status" value="1"/>
</dbReference>
<dbReference type="InterPro" id="IPR036226">
    <property type="entry name" value="LipOase_C_sf"/>
</dbReference>
<feature type="domain" description="PLAT" evidence="12">
    <location>
        <begin position="58"/>
        <end position="175"/>
    </location>
</feature>
<dbReference type="EMBL" id="JAAKFY010000011">
    <property type="protein sequence ID" value="KAF3849897.1"/>
    <property type="molecule type" value="Genomic_DNA"/>
</dbReference>
<keyword evidence="9" id="KW-0408">Iron</keyword>
<accession>A0A7J5YN74</accession>
<evidence type="ECO:0008006" key="16">
    <source>
        <dbReference type="Google" id="ProtNLM"/>
    </source>
</evidence>
<comment type="cofactor">
    <cofactor evidence="1">
        <name>Fe cation</name>
        <dbReference type="ChEBI" id="CHEBI:24875"/>
    </cofactor>
</comment>
<keyword evidence="8" id="KW-0560">Oxidoreductase</keyword>
<gene>
    <name evidence="14" type="ORF">F7725_019616</name>
</gene>
<keyword evidence="6" id="KW-0479">Metal-binding</keyword>
<evidence type="ECO:0000256" key="6">
    <source>
        <dbReference type="ARBA" id="ARBA00022723"/>
    </source>
</evidence>
<dbReference type="PANTHER" id="PTHR11771">
    <property type="entry name" value="LIPOXYGENASE"/>
    <property type="match status" value="1"/>
</dbReference>
<proteinExistence type="inferred from homology"/>
<dbReference type="GO" id="GO:0046872">
    <property type="term" value="F:metal ion binding"/>
    <property type="evidence" value="ECO:0007669"/>
    <property type="project" value="UniProtKB-KW"/>
</dbReference>
<evidence type="ECO:0000256" key="10">
    <source>
        <dbReference type="ARBA" id="ARBA00023098"/>
    </source>
</evidence>
<dbReference type="SMART" id="SM00308">
    <property type="entry name" value="LH2"/>
    <property type="match status" value="1"/>
</dbReference>
<comment type="caution">
    <text evidence="14">The sequence shown here is derived from an EMBL/GenBank/DDBJ whole genome shotgun (WGS) entry which is preliminary data.</text>
</comment>
<dbReference type="OrthoDB" id="407298at2759"/>
<evidence type="ECO:0000259" key="12">
    <source>
        <dbReference type="PROSITE" id="PS50095"/>
    </source>
</evidence>
<dbReference type="Proteomes" id="UP000518266">
    <property type="component" value="Unassembled WGS sequence"/>
</dbReference>
<dbReference type="Gene3D" id="2.60.60.20">
    <property type="entry name" value="PLAT/LH2 domain"/>
    <property type="match status" value="1"/>
</dbReference>
<dbReference type="PROSITE" id="PS51393">
    <property type="entry name" value="LIPOXYGENASE_3"/>
    <property type="match status" value="1"/>
</dbReference>
<evidence type="ECO:0000259" key="13">
    <source>
        <dbReference type="PROSITE" id="PS51393"/>
    </source>
</evidence>
<dbReference type="InterPro" id="IPR013819">
    <property type="entry name" value="LipOase_C"/>
</dbReference>
<dbReference type="InterPro" id="IPR000907">
    <property type="entry name" value="LipOase"/>
</dbReference>
<feature type="domain" description="Lipoxygenase" evidence="13">
    <location>
        <begin position="241"/>
        <end position="662"/>
    </location>
</feature>
<dbReference type="InterPro" id="IPR001024">
    <property type="entry name" value="PLAT/LH2_dom"/>
</dbReference>
<evidence type="ECO:0000256" key="3">
    <source>
        <dbReference type="ARBA" id="ARBA00005189"/>
    </source>
</evidence>
<dbReference type="PROSITE" id="PS50095">
    <property type="entry name" value="PLAT"/>
    <property type="match status" value="1"/>
</dbReference>
<evidence type="ECO:0000256" key="4">
    <source>
        <dbReference type="ARBA" id="ARBA00009419"/>
    </source>
</evidence>
<sequence>MSYTWQSRGNFSDFVSIMRYESLGTYPEQRFAEPAALQMIEDFQAELSSLSYPQVTMAKYKLEMTTGDMQYAGASDYMYVTLFGTEEQSERTLMDNYGVDFQRGATGSYTVRTSFSLGKLLLVKVEKDQYLCLPENEWYFSKMVVTTPEGDVILYPCYRWIGRGEMVELRGGRAMKAFEEDHPLLIDHRKNELMLKKSLFEWKIMAEGLPHINCFNDVSELPAEIRFSDSRTADIKYVADHWMEDDFYGYQFLNGVNPGVIKRCSELPTNFPVTEEMVKPFLEEGSSLQKEMEKGNMFLYDQKKMDGIPPAAYNGEPLHLNQQPSEKNPIFLPSDPETDWLLAKMFIKNADCMDHESVHHLMRTHFLAEVFAVAALRSFPVIHPIYKLLFPHFRHTLHINTRARLSLLGPDGALSNSSLGFDGLMELMRRDLSEMTYSSLCLPENIAARGLESIPNFYYRDDGLKLWNIIKSFVKAVVEHYYPSDSEVHKDTELQDWISQVFTHGFLGNKAAGFPAAFHTVEEVVKFTTMVIFTTTVQHAAVNNGQYDYNSWAPNGTLLLRKPPPTTKGQSSMKTVLETLPNVGDTVEFAAVTWLLSDRYTDYIPLGTYPEERFDEPEPKQMIKEFQAELSYLSEAITSRNSHLELPYTYLDPAEIENSVSI</sequence>
<comment type="similarity">
    <text evidence="4">Belongs to the lipoxygenase family.</text>
</comment>
<comment type="caution">
    <text evidence="11">Lacks conserved residue(s) required for the propagation of feature annotation.</text>
</comment>
<dbReference type="GO" id="GO:0016702">
    <property type="term" value="F:oxidoreductase activity, acting on single donors with incorporation of molecular oxygen, incorporation of two atoms of oxygen"/>
    <property type="evidence" value="ECO:0007669"/>
    <property type="project" value="InterPro"/>
</dbReference>
<dbReference type="Gene3D" id="1.20.245.10">
    <property type="entry name" value="Lipoxygenase-1, Domain 5"/>
    <property type="match status" value="2"/>
</dbReference>
<evidence type="ECO:0000256" key="7">
    <source>
        <dbReference type="ARBA" id="ARBA00022964"/>
    </source>
</evidence>
<evidence type="ECO:0000256" key="11">
    <source>
        <dbReference type="PROSITE-ProRule" id="PRU00152"/>
    </source>
</evidence>
<evidence type="ECO:0000256" key="5">
    <source>
        <dbReference type="ARBA" id="ARBA00022490"/>
    </source>
</evidence>
<dbReference type="InterPro" id="IPR036392">
    <property type="entry name" value="PLAT/LH2_dom_sf"/>
</dbReference>
<dbReference type="AlphaFoldDB" id="A0A7J5YN74"/>
<dbReference type="GO" id="GO:0034440">
    <property type="term" value="P:lipid oxidation"/>
    <property type="evidence" value="ECO:0007669"/>
    <property type="project" value="InterPro"/>
</dbReference>